<organism evidence="2 3">
    <name type="scientific">Onchocerca flexuosa</name>
    <dbReference type="NCBI Taxonomy" id="387005"/>
    <lineage>
        <taxon>Eukaryota</taxon>
        <taxon>Metazoa</taxon>
        <taxon>Ecdysozoa</taxon>
        <taxon>Nematoda</taxon>
        <taxon>Chromadorea</taxon>
        <taxon>Rhabditida</taxon>
        <taxon>Spirurina</taxon>
        <taxon>Spiruromorpha</taxon>
        <taxon>Filarioidea</taxon>
        <taxon>Onchocercidae</taxon>
        <taxon>Onchocerca</taxon>
    </lineage>
</organism>
<proteinExistence type="predicted"/>
<name>A0A238BKR3_9BILA</name>
<protein>
    <submittedName>
        <fullName evidence="2">Uncharacterized protein</fullName>
    </submittedName>
</protein>
<dbReference type="Proteomes" id="UP000242913">
    <property type="component" value="Unassembled WGS sequence"/>
</dbReference>
<keyword evidence="3" id="KW-1185">Reference proteome</keyword>
<feature type="chain" id="PRO_5013122211" evidence="1">
    <location>
        <begin position="22"/>
        <end position="93"/>
    </location>
</feature>
<gene>
    <name evidence="2" type="ORF">X798_07540</name>
</gene>
<sequence>MHYVAAILVFFTVEIFTFSSTQNAFFREADYHQLYPLTSIAIQLQNHAHALPYFFGLLENLDYPKDQLLIDIYVETHIDATLSKTKQSVLLIM</sequence>
<accession>A0A238BKR3</accession>
<feature type="signal peptide" evidence="1">
    <location>
        <begin position="1"/>
        <end position="21"/>
    </location>
</feature>
<evidence type="ECO:0000256" key="1">
    <source>
        <dbReference type="SAM" id="SignalP"/>
    </source>
</evidence>
<dbReference type="EMBL" id="KZ270985">
    <property type="protein sequence ID" value="OZC05486.1"/>
    <property type="molecule type" value="Genomic_DNA"/>
</dbReference>
<evidence type="ECO:0000313" key="3">
    <source>
        <dbReference type="Proteomes" id="UP000242913"/>
    </source>
</evidence>
<evidence type="ECO:0000313" key="2">
    <source>
        <dbReference type="EMBL" id="OZC05486.1"/>
    </source>
</evidence>
<reference evidence="2 3" key="1">
    <citation type="submission" date="2015-12" db="EMBL/GenBank/DDBJ databases">
        <title>Draft genome of the nematode, Onchocerca flexuosa.</title>
        <authorList>
            <person name="Mitreva M."/>
        </authorList>
    </citation>
    <scope>NUCLEOTIDE SEQUENCE [LARGE SCALE GENOMIC DNA]</scope>
    <source>
        <strain evidence="2">Red Deer</strain>
    </source>
</reference>
<feature type="non-terminal residue" evidence="2">
    <location>
        <position position="1"/>
    </location>
</feature>
<dbReference type="AlphaFoldDB" id="A0A238BKR3"/>
<keyword evidence="1" id="KW-0732">Signal</keyword>
<dbReference type="OrthoDB" id="47375at2759"/>